<gene>
    <name evidence="1" type="ORF">L210DRAFT_3619030</name>
</gene>
<dbReference type="InterPro" id="IPR052741">
    <property type="entry name" value="Mitochondrial_HTD2"/>
</dbReference>
<dbReference type="PANTHER" id="PTHR28152">
    <property type="entry name" value="HYDROXYACYL-THIOESTER DEHYDRATASE TYPE 2, MITOCHONDRIAL"/>
    <property type="match status" value="1"/>
</dbReference>
<evidence type="ECO:0000313" key="1">
    <source>
        <dbReference type="EMBL" id="KAF8447424.1"/>
    </source>
</evidence>
<reference evidence="1" key="1">
    <citation type="submission" date="2019-10" db="EMBL/GenBank/DDBJ databases">
        <authorList>
            <consortium name="DOE Joint Genome Institute"/>
            <person name="Kuo A."/>
            <person name="Miyauchi S."/>
            <person name="Kiss E."/>
            <person name="Drula E."/>
            <person name="Kohler A."/>
            <person name="Sanchez-Garcia M."/>
            <person name="Andreopoulos B."/>
            <person name="Barry K.W."/>
            <person name="Bonito G."/>
            <person name="Buee M."/>
            <person name="Carver A."/>
            <person name="Chen C."/>
            <person name="Cichocki N."/>
            <person name="Clum A."/>
            <person name="Culley D."/>
            <person name="Crous P.W."/>
            <person name="Fauchery L."/>
            <person name="Girlanda M."/>
            <person name="Hayes R."/>
            <person name="Keri Z."/>
            <person name="LaButti K."/>
            <person name="Lipzen A."/>
            <person name="Lombard V."/>
            <person name="Magnuson J."/>
            <person name="Maillard F."/>
            <person name="Morin E."/>
            <person name="Murat C."/>
            <person name="Nolan M."/>
            <person name="Ohm R."/>
            <person name="Pangilinan J."/>
            <person name="Pereira M."/>
            <person name="Perotto S."/>
            <person name="Peter M."/>
            <person name="Riley R."/>
            <person name="Sitrit Y."/>
            <person name="Stielow B."/>
            <person name="Szollosi G."/>
            <person name="Zifcakova L."/>
            <person name="Stursova M."/>
            <person name="Spatafora J.W."/>
            <person name="Tedersoo L."/>
            <person name="Vaario L.-M."/>
            <person name="Yamada A."/>
            <person name="Yan M."/>
            <person name="Wang P."/>
            <person name="Xu J."/>
            <person name="Bruns T."/>
            <person name="Baldrian P."/>
            <person name="Vilgalys R."/>
            <person name="Henrissat B."/>
            <person name="Grigoriev I.V."/>
            <person name="Hibbett D."/>
            <person name="Nagy L.G."/>
            <person name="Martin F.M."/>
        </authorList>
    </citation>
    <scope>NUCLEOTIDE SEQUENCE</scope>
    <source>
        <strain evidence="1">BED1</strain>
    </source>
</reference>
<keyword evidence="2" id="KW-1185">Reference proteome</keyword>
<name>A0AAD4C2R3_BOLED</name>
<proteinExistence type="predicted"/>
<evidence type="ECO:0008006" key="3">
    <source>
        <dbReference type="Google" id="ProtNLM"/>
    </source>
</evidence>
<dbReference type="AlphaFoldDB" id="A0AAD4C2R3"/>
<dbReference type="PANTHER" id="PTHR28152:SF1">
    <property type="entry name" value="HYDROXYACYL-THIOESTER DEHYDRATASE TYPE 2, MITOCHONDRIAL"/>
    <property type="match status" value="1"/>
</dbReference>
<dbReference type="GO" id="GO:0019171">
    <property type="term" value="F:(3R)-hydroxyacyl-[acyl-carrier-protein] dehydratase activity"/>
    <property type="evidence" value="ECO:0007669"/>
    <property type="project" value="TreeGrafter"/>
</dbReference>
<comment type="caution">
    <text evidence="1">The sequence shown here is derived from an EMBL/GenBank/DDBJ whole genome shotgun (WGS) entry which is preliminary data.</text>
</comment>
<organism evidence="1 2">
    <name type="scientific">Boletus edulis BED1</name>
    <dbReference type="NCBI Taxonomy" id="1328754"/>
    <lineage>
        <taxon>Eukaryota</taxon>
        <taxon>Fungi</taxon>
        <taxon>Dikarya</taxon>
        <taxon>Basidiomycota</taxon>
        <taxon>Agaricomycotina</taxon>
        <taxon>Agaricomycetes</taxon>
        <taxon>Agaricomycetidae</taxon>
        <taxon>Boletales</taxon>
        <taxon>Boletineae</taxon>
        <taxon>Boletaceae</taxon>
        <taxon>Boletoideae</taxon>
        <taxon>Boletus</taxon>
    </lineage>
</organism>
<evidence type="ECO:0000313" key="2">
    <source>
        <dbReference type="Proteomes" id="UP001194468"/>
    </source>
</evidence>
<protein>
    <recommendedName>
        <fullName evidence="3">MaoC-like domain-containing protein</fullName>
    </recommendedName>
</protein>
<dbReference type="EMBL" id="WHUW01000004">
    <property type="protein sequence ID" value="KAF8447424.1"/>
    <property type="molecule type" value="Genomic_DNA"/>
</dbReference>
<sequence>MGGPSGSLDTSAFDVSAIKRRGSALDAWIAQPKSLVLTDTLTPTHLADLYITLPTRDGSRPGHPYQPPTDGAPLGYGHHLAFFHPRHPESELRPDGTDADFCPPVPFTRRMWASGTMRWNNKPGSALRVGDEARAVSTITSVEKKGFDTANAHPMVFVKQMISITAQGRDEPSVVEERSHVYLASRGNRRDARQVTGLPRPDFAFTYKPSLTTLFRFSALTFNDITSIWTRIMRSIARATWVQRLVHGPLTALMLLEVLQFYKPGLQVHTFKYRARNPVIVNRNSTIYGALTGENKADMWCADDDGVVGMTGSVTFTQ</sequence>
<reference evidence="1" key="2">
    <citation type="journal article" date="2020" name="Nat. Commun.">
        <title>Large-scale genome sequencing of mycorrhizal fungi provides insights into the early evolution of symbiotic traits.</title>
        <authorList>
            <person name="Miyauchi S."/>
            <person name="Kiss E."/>
            <person name="Kuo A."/>
            <person name="Drula E."/>
            <person name="Kohler A."/>
            <person name="Sanchez-Garcia M."/>
            <person name="Morin E."/>
            <person name="Andreopoulos B."/>
            <person name="Barry K.W."/>
            <person name="Bonito G."/>
            <person name="Buee M."/>
            <person name="Carver A."/>
            <person name="Chen C."/>
            <person name="Cichocki N."/>
            <person name="Clum A."/>
            <person name="Culley D."/>
            <person name="Crous P.W."/>
            <person name="Fauchery L."/>
            <person name="Girlanda M."/>
            <person name="Hayes R.D."/>
            <person name="Keri Z."/>
            <person name="LaButti K."/>
            <person name="Lipzen A."/>
            <person name="Lombard V."/>
            <person name="Magnuson J."/>
            <person name="Maillard F."/>
            <person name="Murat C."/>
            <person name="Nolan M."/>
            <person name="Ohm R.A."/>
            <person name="Pangilinan J."/>
            <person name="Pereira M.F."/>
            <person name="Perotto S."/>
            <person name="Peter M."/>
            <person name="Pfister S."/>
            <person name="Riley R."/>
            <person name="Sitrit Y."/>
            <person name="Stielow J.B."/>
            <person name="Szollosi G."/>
            <person name="Zifcakova L."/>
            <person name="Stursova M."/>
            <person name="Spatafora J.W."/>
            <person name="Tedersoo L."/>
            <person name="Vaario L.M."/>
            <person name="Yamada A."/>
            <person name="Yan M."/>
            <person name="Wang P."/>
            <person name="Xu J."/>
            <person name="Bruns T."/>
            <person name="Baldrian P."/>
            <person name="Vilgalys R."/>
            <person name="Dunand C."/>
            <person name="Henrissat B."/>
            <person name="Grigoriev I.V."/>
            <person name="Hibbett D."/>
            <person name="Nagy L.G."/>
            <person name="Martin F.M."/>
        </authorList>
    </citation>
    <scope>NUCLEOTIDE SEQUENCE</scope>
    <source>
        <strain evidence="1">BED1</strain>
    </source>
</reference>
<accession>A0AAD4C2R3</accession>
<dbReference type="GO" id="GO:0005739">
    <property type="term" value="C:mitochondrion"/>
    <property type="evidence" value="ECO:0007669"/>
    <property type="project" value="TreeGrafter"/>
</dbReference>
<dbReference type="Proteomes" id="UP001194468">
    <property type="component" value="Unassembled WGS sequence"/>
</dbReference>